<evidence type="ECO:0000313" key="1">
    <source>
        <dbReference type="EMBL" id="SHJ86411.1"/>
    </source>
</evidence>
<dbReference type="OrthoDB" id="9808443at2"/>
<organism evidence="1 2">
    <name type="scientific">Dethiosulfatibacter aminovorans DSM 17477</name>
    <dbReference type="NCBI Taxonomy" id="1121476"/>
    <lineage>
        <taxon>Bacteria</taxon>
        <taxon>Bacillati</taxon>
        <taxon>Bacillota</taxon>
        <taxon>Tissierellia</taxon>
        <taxon>Dethiosulfatibacter</taxon>
    </lineage>
</organism>
<dbReference type="STRING" id="1121476.SAMN02745751_03573"/>
<dbReference type="GO" id="GO:0016740">
    <property type="term" value="F:transferase activity"/>
    <property type="evidence" value="ECO:0007669"/>
    <property type="project" value="UniProtKB-KW"/>
</dbReference>
<protein>
    <submittedName>
        <fullName evidence="1">Predicted nucleotidyltransferase component of viral defense system</fullName>
    </submittedName>
</protein>
<dbReference type="EMBL" id="FQZL01000048">
    <property type="protein sequence ID" value="SHJ86411.1"/>
    <property type="molecule type" value="Genomic_DNA"/>
</dbReference>
<evidence type="ECO:0000313" key="2">
    <source>
        <dbReference type="Proteomes" id="UP000184052"/>
    </source>
</evidence>
<dbReference type="Pfam" id="PF08843">
    <property type="entry name" value="AbiEii"/>
    <property type="match status" value="1"/>
</dbReference>
<dbReference type="RefSeq" id="WP_073050992.1">
    <property type="nucleotide sequence ID" value="NZ_FQZL01000048.1"/>
</dbReference>
<dbReference type="InterPro" id="IPR014942">
    <property type="entry name" value="AbiEii"/>
</dbReference>
<sequence length="285" mass="33342">MKIKSPRQLKDWINNMAKRNNLVANTVLQNFVMERLLERVSVSRYKDNFILKGGFLISAMVGLDMRSTMDMDTTIKGVSVSRETIEEILDEILSIDLDDNLVFKIKSIKSIHDISEYDDYRIVVEAQFFTIRVNMKIDITTGDEIIPSEIDYSYKLMFEERSISIKAYNLDTILAEKIESILVRNVSNTRARDFYDVYILMTLRRDDLELSNLRNAIQKKAIERNSLIYIENHQKYLKDIAESKDIYSIWDSYKRKFSYAEGIDFADILKLLRTVFESKSGVDML</sequence>
<proteinExistence type="predicted"/>
<reference evidence="1 2" key="1">
    <citation type="submission" date="2016-11" db="EMBL/GenBank/DDBJ databases">
        <authorList>
            <person name="Jaros S."/>
            <person name="Januszkiewicz K."/>
            <person name="Wedrychowicz H."/>
        </authorList>
    </citation>
    <scope>NUCLEOTIDE SEQUENCE [LARGE SCALE GENOMIC DNA]</scope>
    <source>
        <strain evidence="1 2">DSM 17477</strain>
    </source>
</reference>
<dbReference type="AlphaFoldDB" id="A0A1M6MSG8"/>
<name>A0A1M6MSG8_9FIRM</name>
<keyword evidence="2" id="KW-1185">Reference proteome</keyword>
<accession>A0A1M6MSG8</accession>
<keyword evidence="1" id="KW-0808">Transferase</keyword>
<dbReference type="Proteomes" id="UP000184052">
    <property type="component" value="Unassembled WGS sequence"/>
</dbReference>
<gene>
    <name evidence="1" type="ORF">SAMN02745751_03573</name>
</gene>